<dbReference type="KEGG" id="psl:Psta_1490"/>
<dbReference type="HOGENOM" id="CLU_3102044_0_0_0"/>
<keyword evidence="2" id="KW-1185">Reference proteome</keyword>
<evidence type="ECO:0000313" key="1">
    <source>
        <dbReference type="EMBL" id="ADB16165.1"/>
    </source>
</evidence>
<dbReference type="Proteomes" id="UP000001887">
    <property type="component" value="Chromosome"/>
</dbReference>
<dbReference type="EMBL" id="CP001848">
    <property type="protein sequence ID" value="ADB16165.1"/>
    <property type="molecule type" value="Genomic_DNA"/>
</dbReference>
<evidence type="ECO:0000313" key="2">
    <source>
        <dbReference type="Proteomes" id="UP000001887"/>
    </source>
</evidence>
<sequence length="51" mass="5763">MRLNRNDRTQGCFGNRVDANRGRWAHQGSQSVDGDAAGQVRHQRDCFISAF</sequence>
<gene>
    <name evidence="1" type="ordered locus">Psta_1490</name>
</gene>
<dbReference type="AlphaFoldDB" id="D2QXI0"/>
<accession>D2QXI0</accession>
<dbReference type="STRING" id="530564.Psta_1490"/>
<organism evidence="1 2">
    <name type="scientific">Pirellula staleyi (strain ATCC 27377 / DSM 6068 / ICPB 4128)</name>
    <name type="common">Pirella staleyi</name>
    <dbReference type="NCBI Taxonomy" id="530564"/>
    <lineage>
        <taxon>Bacteria</taxon>
        <taxon>Pseudomonadati</taxon>
        <taxon>Planctomycetota</taxon>
        <taxon>Planctomycetia</taxon>
        <taxon>Pirellulales</taxon>
        <taxon>Pirellulaceae</taxon>
        <taxon>Pirellula</taxon>
    </lineage>
</organism>
<reference evidence="1 2" key="1">
    <citation type="journal article" date="2009" name="Stand. Genomic Sci.">
        <title>Complete genome sequence of Pirellula staleyi type strain (ATCC 27377).</title>
        <authorList>
            <person name="Clum A."/>
            <person name="Tindall B.J."/>
            <person name="Sikorski J."/>
            <person name="Ivanova N."/>
            <person name="Mavrommatis K."/>
            <person name="Lucas S."/>
            <person name="Glavina del Rio T."/>
            <person name="Nolan M."/>
            <person name="Chen F."/>
            <person name="Tice H."/>
            <person name="Pitluck S."/>
            <person name="Cheng J.F."/>
            <person name="Chertkov O."/>
            <person name="Brettin T."/>
            <person name="Han C."/>
            <person name="Detter J.C."/>
            <person name="Kuske C."/>
            <person name="Bruce D."/>
            <person name="Goodwin L."/>
            <person name="Ovchinikova G."/>
            <person name="Pati A."/>
            <person name="Mikhailova N."/>
            <person name="Chen A."/>
            <person name="Palaniappan K."/>
            <person name="Land M."/>
            <person name="Hauser L."/>
            <person name="Chang Y.J."/>
            <person name="Jeffries C.D."/>
            <person name="Chain P."/>
            <person name="Rohde M."/>
            <person name="Goker M."/>
            <person name="Bristow J."/>
            <person name="Eisen J.A."/>
            <person name="Markowitz V."/>
            <person name="Hugenholtz P."/>
            <person name="Kyrpides N.C."/>
            <person name="Klenk H.P."/>
            <person name="Lapidus A."/>
        </authorList>
    </citation>
    <scope>NUCLEOTIDE SEQUENCE [LARGE SCALE GENOMIC DNA]</scope>
    <source>
        <strain evidence="2">ATCC 27377 / DSM 6068 / ICPB 4128</strain>
    </source>
</reference>
<name>D2QXI0_PIRSD</name>
<proteinExistence type="predicted"/>
<protein>
    <submittedName>
        <fullName evidence="1">Uncharacterized protein</fullName>
    </submittedName>
</protein>